<accession>A0A0F9UKG2</accession>
<evidence type="ECO:0000256" key="2">
    <source>
        <dbReference type="ARBA" id="ARBA00023125"/>
    </source>
</evidence>
<dbReference type="PANTHER" id="PTHR44688">
    <property type="entry name" value="DNA-BINDING TRANSCRIPTIONAL ACTIVATOR DEVR_DOSR"/>
    <property type="match status" value="1"/>
</dbReference>
<evidence type="ECO:0000256" key="1">
    <source>
        <dbReference type="ARBA" id="ARBA00023015"/>
    </source>
</evidence>
<evidence type="ECO:0000259" key="4">
    <source>
        <dbReference type="PROSITE" id="PS50043"/>
    </source>
</evidence>
<keyword evidence="3" id="KW-0804">Transcription</keyword>
<dbReference type="SMART" id="SM00421">
    <property type="entry name" value="HTH_LUXR"/>
    <property type="match status" value="1"/>
</dbReference>
<organism evidence="5">
    <name type="scientific">marine sediment metagenome</name>
    <dbReference type="NCBI Taxonomy" id="412755"/>
    <lineage>
        <taxon>unclassified sequences</taxon>
        <taxon>metagenomes</taxon>
        <taxon>ecological metagenomes</taxon>
    </lineage>
</organism>
<comment type="caution">
    <text evidence="5">The sequence shown here is derived from an EMBL/GenBank/DDBJ whole genome shotgun (WGS) entry which is preliminary data.</text>
</comment>
<dbReference type="Pfam" id="PF00196">
    <property type="entry name" value="GerE"/>
    <property type="match status" value="1"/>
</dbReference>
<dbReference type="SUPFAM" id="SSF46894">
    <property type="entry name" value="C-terminal effector domain of the bipartite response regulators"/>
    <property type="match status" value="1"/>
</dbReference>
<keyword evidence="2" id="KW-0238">DNA-binding</keyword>
<dbReference type="GO" id="GO:0003677">
    <property type="term" value="F:DNA binding"/>
    <property type="evidence" value="ECO:0007669"/>
    <property type="project" value="UniProtKB-KW"/>
</dbReference>
<dbReference type="CDD" id="cd06170">
    <property type="entry name" value="LuxR_C_like"/>
    <property type="match status" value="1"/>
</dbReference>
<evidence type="ECO:0000256" key="3">
    <source>
        <dbReference type="ARBA" id="ARBA00023163"/>
    </source>
</evidence>
<protein>
    <recommendedName>
        <fullName evidence="4">HTH luxR-type domain-containing protein</fullName>
    </recommendedName>
</protein>
<dbReference type="InterPro" id="IPR016032">
    <property type="entry name" value="Sig_transdc_resp-reg_C-effctor"/>
</dbReference>
<dbReference type="Gene3D" id="1.10.10.10">
    <property type="entry name" value="Winged helix-like DNA-binding domain superfamily/Winged helix DNA-binding domain"/>
    <property type="match status" value="1"/>
</dbReference>
<dbReference type="AlphaFoldDB" id="A0A0F9UKG2"/>
<dbReference type="InterPro" id="IPR000792">
    <property type="entry name" value="Tscrpt_reg_LuxR_C"/>
</dbReference>
<evidence type="ECO:0000313" key="5">
    <source>
        <dbReference type="EMBL" id="KKN87817.1"/>
    </source>
</evidence>
<dbReference type="EMBL" id="LAZR01000134">
    <property type="protein sequence ID" value="KKN87817.1"/>
    <property type="molecule type" value="Genomic_DNA"/>
</dbReference>
<dbReference type="InterPro" id="IPR036388">
    <property type="entry name" value="WH-like_DNA-bd_sf"/>
</dbReference>
<reference evidence="5" key="1">
    <citation type="journal article" date="2015" name="Nature">
        <title>Complex archaea that bridge the gap between prokaryotes and eukaryotes.</title>
        <authorList>
            <person name="Spang A."/>
            <person name="Saw J.H."/>
            <person name="Jorgensen S.L."/>
            <person name="Zaremba-Niedzwiedzka K."/>
            <person name="Martijn J."/>
            <person name="Lind A.E."/>
            <person name="van Eijk R."/>
            <person name="Schleper C."/>
            <person name="Guy L."/>
            <person name="Ettema T.J."/>
        </authorList>
    </citation>
    <scope>NUCLEOTIDE SEQUENCE</scope>
</reference>
<dbReference type="GO" id="GO:0006355">
    <property type="term" value="P:regulation of DNA-templated transcription"/>
    <property type="evidence" value="ECO:0007669"/>
    <property type="project" value="InterPro"/>
</dbReference>
<keyword evidence="1" id="KW-0805">Transcription regulation</keyword>
<dbReference type="PANTHER" id="PTHR44688:SF25">
    <property type="entry name" value="HTH LUXR-TYPE DOMAIN-CONTAINING PROTEIN"/>
    <property type="match status" value="1"/>
</dbReference>
<name>A0A0F9UKG2_9ZZZZ</name>
<feature type="domain" description="HTH luxR-type" evidence="4">
    <location>
        <begin position="807"/>
        <end position="872"/>
    </location>
</feature>
<proteinExistence type="predicted"/>
<gene>
    <name evidence="5" type="ORF">LCGC14_0255090</name>
</gene>
<dbReference type="PROSITE" id="PS50043">
    <property type="entry name" value="HTH_LUXR_2"/>
    <property type="match status" value="1"/>
</dbReference>
<dbReference type="PRINTS" id="PR00038">
    <property type="entry name" value="HTHLUXR"/>
</dbReference>
<sequence>MFSKNTDISASTREAGRARVLARVNAISGDCIARAHLTFEAQSELRTLIYRGPQGYGKSVLLAQNCLHFANDGNRFAYVSLAAGYDSEADLVAAICGQIYPPTQVGAPAVPKDFRQLATAMWQIDSLLMSPVLICVDDLDQGGDFVSRLEVFVTESPRNLHFAFAAVSRRGFAQLTLQTGVLEILLDDLSFSEKEVEAFSNTGKSYSADEMMHETRGWPALCKIMTGTEFPDDKASRWPETKRFFLEEIVPSLTEKHLRFLERAATIAPISSESFNYVFKTDDAAALMGDIAFDHNLLLRSKIHADIFLLHPALRDYFQERFLARTPERGSYFLKRAAFWHWRRREFQQAINLALRAGDHRWALGLSEDIMLDLALRQGEIEALRSLLIQVPKRAMQSNPAITLAYAWTLYFSQEASEAEKLLNAMPETRMNETSRIDWGWRQLVRAIGYATHDDLQLSETLCTNWISEFGNVNVVGKGAALTCLTFIMSSQSRFSELSKFLVLANPANTAGRQRFAFGWLHAAEIQAALNRGDMYGAQRLIEAARIDPNVQVERTPFSAKMLISFEAEASCELGMLEFSDDLVESYLEFAGKYGVTDILYRVCRVAAAWRRRTNDLRGALALLERVRALAQEKKLYRLETLIQMEIAELYIAEGIQGFDKAMPKESDPVFSGLHARPLRAQLSILRALAALRNGQYSLAVKNANEAGRTARAIDAGRLEVRALMCAAGAHAASESVPIARKVATEAYEMVLLLGCFQTAGDTRDLLAGLTITSDVAFTDLEFVVPAQKVETSDQLVGVRSLLPKSTRREGTTLSSKQIRVLRYVREGLSNKQIADRLLVREDTVKWHMRKIFADLNVRSRVQAVTEAQARNLI</sequence>